<name>A0AAE3GVE6_9CYAN</name>
<keyword evidence="1" id="KW-0732">Signal</keyword>
<protein>
    <submittedName>
        <fullName evidence="2">Uncharacterized protein</fullName>
    </submittedName>
</protein>
<reference evidence="2" key="1">
    <citation type="submission" date="2022-06" db="EMBL/GenBank/DDBJ databases">
        <title>New cyanobacteria of genus Symplocastrum in benthos of Lake Baikal.</title>
        <authorList>
            <person name="Sorokovikova E."/>
            <person name="Tikhonova I."/>
            <person name="Krasnopeev A."/>
            <person name="Evseev P."/>
            <person name="Gladkikh A."/>
            <person name="Belykh O."/>
        </authorList>
    </citation>
    <scope>NUCLEOTIDE SEQUENCE</scope>
    <source>
        <strain evidence="2">BBK-W-15</strain>
    </source>
</reference>
<dbReference type="EMBL" id="JAMZMM010000228">
    <property type="protein sequence ID" value="MCP2730671.1"/>
    <property type="molecule type" value="Genomic_DNA"/>
</dbReference>
<comment type="caution">
    <text evidence="2">The sequence shown here is derived from an EMBL/GenBank/DDBJ whole genome shotgun (WGS) entry which is preliminary data.</text>
</comment>
<keyword evidence="3" id="KW-1185">Reference proteome</keyword>
<feature type="chain" id="PRO_5042033688" evidence="1">
    <location>
        <begin position="31"/>
        <end position="195"/>
    </location>
</feature>
<dbReference type="RefSeq" id="WP_254013425.1">
    <property type="nucleotide sequence ID" value="NZ_JAMZMM010000228.1"/>
</dbReference>
<feature type="signal peptide" evidence="1">
    <location>
        <begin position="1"/>
        <end position="30"/>
    </location>
</feature>
<sequence>MNIPQVFQKLITLVVVVALVFGFGAPSASAAHLFKAPLGAKANVQYFVANEVGITIYDAASRKTVLWCNNYYNDGAGIEWNSTCKSQEALDASESYVVQGFSKSTSPNSETCWTPVEKILYQDFPSIPENNRSLVPSLIPGNNHYIINMYGSTGIHVAQMTLDGLNLGFEGETNPNHKQLPRPLCRQLKNSSSCH</sequence>
<accession>A0AAE3GVE6</accession>
<dbReference type="AlphaFoldDB" id="A0AAE3GVE6"/>
<dbReference type="Proteomes" id="UP001204953">
    <property type="component" value="Unassembled WGS sequence"/>
</dbReference>
<evidence type="ECO:0000313" key="2">
    <source>
        <dbReference type="EMBL" id="MCP2730671.1"/>
    </source>
</evidence>
<gene>
    <name evidence="2" type="ORF">NJ959_19775</name>
</gene>
<organism evidence="2 3">
    <name type="scientific">Limnofasciculus baicalensis BBK-W-15</name>
    <dbReference type="NCBI Taxonomy" id="2699891"/>
    <lineage>
        <taxon>Bacteria</taxon>
        <taxon>Bacillati</taxon>
        <taxon>Cyanobacteriota</taxon>
        <taxon>Cyanophyceae</taxon>
        <taxon>Coleofasciculales</taxon>
        <taxon>Coleofasciculaceae</taxon>
        <taxon>Limnofasciculus</taxon>
        <taxon>Limnofasciculus baicalensis</taxon>
    </lineage>
</organism>
<proteinExistence type="predicted"/>
<evidence type="ECO:0000313" key="3">
    <source>
        <dbReference type="Proteomes" id="UP001204953"/>
    </source>
</evidence>
<evidence type="ECO:0000256" key="1">
    <source>
        <dbReference type="SAM" id="SignalP"/>
    </source>
</evidence>